<dbReference type="PROSITE" id="PS00855">
    <property type="entry name" value="SPASE_II"/>
    <property type="match status" value="1"/>
</dbReference>
<dbReference type="Pfam" id="PF01252">
    <property type="entry name" value="Peptidase_A8"/>
    <property type="match status" value="1"/>
</dbReference>
<reference evidence="12 13" key="1">
    <citation type="journal article" date="2014" name="ISME J.">
        <title>Ecophysiology of Thioploca ingrica as revealed by the complete genome sequence supplemented with proteomic evidence.</title>
        <authorList>
            <person name="Kojima H."/>
            <person name="Ogura Y."/>
            <person name="Yamamoto N."/>
            <person name="Togashi T."/>
            <person name="Mori H."/>
            <person name="Watanabe T."/>
            <person name="Nemoto F."/>
            <person name="Kurokawa K."/>
            <person name="Hayashi T."/>
            <person name="Fukui M."/>
        </authorList>
    </citation>
    <scope>NUCLEOTIDE SEQUENCE [LARGE SCALE GENOMIC DNA]</scope>
</reference>
<dbReference type="GO" id="GO:0006508">
    <property type="term" value="P:proteolysis"/>
    <property type="evidence" value="ECO:0007669"/>
    <property type="project" value="UniProtKB-KW"/>
</dbReference>
<comment type="catalytic activity">
    <reaction evidence="9 10">
        <text>Release of signal peptides from bacterial membrane prolipoproteins. Hydrolyzes -Xaa-Yaa-Zaa-|-(S,diacylglyceryl)Cys-, in which Xaa is hydrophobic (preferably Leu), and Yaa (Ala or Ser) and Zaa (Gly or Ala) have small, neutral side chains.</text>
        <dbReference type="EC" id="3.4.23.36"/>
    </reaction>
</comment>
<dbReference type="GO" id="GO:0005886">
    <property type="term" value="C:plasma membrane"/>
    <property type="evidence" value="ECO:0007669"/>
    <property type="project" value="UniProtKB-SubCell"/>
</dbReference>
<evidence type="ECO:0000256" key="1">
    <source>
        <dbReference type="ARBA" id="ARBA00006139"/>
    </source>
</evidence>
<dbReference type="UniPathway" id="UPA00665"/>
<sequence>MPNLSPSRTPENNFSRAEQKPTNALIWLWLSLLVVILDQLSKVWINTHLPFNQAVAVLPWFDLRLLYNTGAAWSILATAGGWQRWFLSGLAIVISLLIVIWLSRLTRQQGWSASALALILGGAIGNLIDRIIYGHVIDFIDIYYQQWHWPAFNLADSAISIGAVMLLIEALFSNPQR</sequence>
<dbReference type="InterPro" id="IPR001872">
    <property type="entry name" value="Peptidase_A8"/>
</dbReference>
<evidence type="ECO:0000256" key="8">
    <source>
        <dbReference type="ARBA" id="ARBA00023136"/>
    </source>
</evidence>
<dbReference type="HOGENOM" id="CLU_083252_4_0_6"/>
<dbReference type="Proteomes" id="UP000031623">
    <property type="component" value="Chromosome"/>
</dbReference>
<evidence type="ECO:0000256" key="10">
    <source>
        <dbReference type="RuleBase" id="RU000594"/>
    </source>
</evidence>
<dbReference type="PANTHER" id="PTHR33695">
    <property type="entry name" value="LIPOPROTEIN SIGNAL PEPTIDASE"/>
    <property type="match status" value="1"/>
</dbReference>
<comment type="similarity">
    <text evidence="1 9 11">Belongs to the peptidase A8 family.</text>
</comment>
<keyword evidence="5 9" id="KW-0064">Aspartyl protease</keyword>
<keyword evidence="6 9" id="KW-0378">Hydrolase</keyword>
<comment type="pathway">
    <text evidence="9">Protein modification; lipoprotein biosynthesis (signal peptide cleavage).</text>
</comment>
<evidence type="ECO:0000256" key="6">
    <source>
        <dbReference type="ARBA" id="ARBA00022801"/>
    </source>
</evidence>
<dbReference type="OrthoDB" id="9810259at2"/>
<keyword evidence="8 9" id="KW-0472">Membrane</keyword>
<keyword evidence="3 9" id="KW-0645">Protease</keyword>
<dbReference type="KEGG" id="tig:THII_1378"/>
<feature type="transmembrane region" description="Helical" evidence="9">
    <location>
        <begin position="153"/>
        <end position="172"/>
    </location>
</feature>
<keyword evidence="13" id="KW-1185">Reference proteome</keyword>
<dbReference type="STRING" id="40754.THII_1378"/>
<dbReference type="HAMAP" id="MF_00161">
    <property type="entry name" value="LspA"/>
    <property type="match status" value="1"/>
</dbReference>
<feature type="active site" evidence="9">
    <location>
        <position position="138"/>
    </location>
</feature>
<evidence type="ECO:0000256" key="3">
    <source>
        <dbReference type="ARBA" id="ARBA00022670"/>
    </source>
</evidence>
<dbReference type="GO" id="GO:0004190">
    <property type="term" value="F:aspartic-type endopeptidase activity"/>
    <property type="evidence" value="ECO:0007669"/>
    <property type="project" value="UniProtKB-UniRule"/>
</dbReference>
<accession>A0A090AKT6</accession>
<dbReference type="NCBIfam" id="TIGR00077">
    <property type="entry name" value="lspA"/>
    <property type="match status" value="1"/>
</dbReference>
<evidence type="ECO:0000313" key="13">
    <source>
        <dbReference type="Proteomes" id="UP000031623"/>
    </source>
</evidence>
<keyword evidence="4 9" id="KW-0812">Transmembrane</keyword>
<keyword evidence="2 9" id="KW-1003">Cell membrane</keyword>
<organism evidence="12 13">
    <name type="scientific">Thioploca ingrica</name>
    <dbReference type="NCBI Taxonomy" id="40754"/>
    <lineage>
        <taxon>Bacteria</taxon>
        <taxon>Pseudomonadati</taxon>
        <taxon>Pseudomonadota</taxon>
        <taxon>Gammaproteobacteria</taxon>
        <taxon>Thiotrichales</taxon>
        <taxon>Thiotrichaceae</taxon>
        <taxon>Thioploca</taxon>
    </lineage>
</organism>
<evidence type="ECO:0000256" key="4">
    <source>
        <dbReference type="ARBA" id="ARBA00022692"/>
    </source>
</evidence>
<dbReference type="EC" id="3.4.23.36" evidence="9"/>
<name>A0A090AKT6_9GAMM</name>
<protein>
    <recommendedName>
        <fullName evidence="9">Lipoprotein signal peptidase</fullName>
        <ecNumber evidence="9">3.4.23.36</ecNumber>
    </recommendedName>
    <alternativeName>
        <fullName evidence="9">Prolipoprotein signal peptidase</fullName>
    </alternativeName>
    <alternativeName>
        <fullName evidence="9">Signal peptidase II</fullName>
        <shortName evidence="9">SPase II</shortName>
    </alternativeName>
</protein>
<evidence type="ECO:0000256" key="5">
    <source>
        <dbReference type="ARBA" id="ARBA00022750"/>
    </source>
</evidence>
<evidence type="ECO:0000313" key="12">
    <source>
        <dbReference type="EMBL" id="BAP55675.1"/>
    </source>
</evidence>
<dbReference type="EMBL" id="AP014633">
    <property type="protein sequence ID" value="BAP55675.1"/>
    <property type="molecule type" value="Genomic_DNA"/>
</dbReference>
<feature type="active site" evidence="9">
    <location>
        <position position="156"/>
    </location>
</feature>
<comment type="function">
    <text evidence="9 10">This protein specifically catalyzes the removal of signal peptides from prolipoproteins.</text>
</comment>
<gene>
    <name evidence="9" type="primary">lspA</name>
    <name evidence="12" type="ORF">THII_1378</name>
</gene>
<dbReference type="PANTHER" id="PTHR33695:SF1">
    <property type="entry name" value="LIPOPROTEIN SIGNAL PEPTIDASE"/>
    <property type="match status" value="1"/>
</dbReference>
<feature type="transmembrane region" description="Helical" evidence="9">
    <location>
        <begin position="115"/>
        <end position="133"/>
    </location>
</feature>
<feature type="transmembrane region" description="Helical" evidence="9">
    <location>
        <begin position="24"/>
        <end position="45"/>
    </location>
</feature>
<evidence type="ECO:0000256" key="7">
    <source>
        <dbReference type="ARBA" id="ARBA00022989"/>
    </source>
</evidence>
<comment type="subcellular location">
    <subcellularLocation>
        <location evidence="9">Cell membrane</location>
        <topology evidence="9">Multi-pass membrane protein</topology>
    </subcellularLocation>
</comment>
<keyword evidence="7 9" id="KW-1133">Transmembrane helix</keyword>
<evidence type="ECO:0000256" key="11">
    <source>
        <dbReference type="RuleBase" id="RU004181"/>
    </source>
</evidence>
<proteinExistence type="inferred from homology"/>
<keyword evidence="12" id="KW-0449">Lipoprotein</keyword>
<feature type="transmembrane region" description="Helical" evidence="9">
    <location>
        <begin position="85"/>
        <end position="103"/>
    </location>
</feature>
<dbReference type="AlphaFoldDB" id="A0A090AKT6"/>
<dbReference type="PRINTS" id="PR00781">
    <property type="entry name" value="LIPOSIGPTASE"/>
</dbReference>
<evidence type="ECO:0000256" key="2">
    <source>
        <dbReference type="ARBA" id="ARBA00022475"/>
    </source>
</evidence>
<evidence type="ECO:0000256" key="9">
    <source>
        <dbReference type="HAMAP-Rule" id="MF_00161"/>
    </source>
</evidence>